<dbReference type="Proteomes" id="UP000011115">
    <property type="component" value="Unassembled WGS sequence"/>
</dbReference>
<dbReference type="HOGENOM" id="CLU_1613709_0_0_1"/>
<evidence type="ECO:0000313" key="3">
    <source>
        <dbReference type="Proteomes" id="UP000011115"/>
    </source>
</evidence>
<dbReference type="PaxDb" id="4113-PGSC0003DMT400097291"/>
<dbReference type="EnsemblPlants" id="PGSC0003DMT400097291">
    <property type="protein sequence ID" value="PGSC0003DMT400097291"/>
    <property type="gene ID" value="PGSC0003DMG400046862"/>
</dbReference>
<evidence type="ECO:0000313" key="2">
    <source>
        <dbReference type="EnsemblPlants" id="PGSC0003DMT400097291"/>
    </source>
</evidence>
<keyword evidence="3" id="KW-1185">Reference proteome</keyword>
<dbReference type="InParanoid" id="M1E0B4"/>
<feature type="transmembrane region" description="Helical" evidence="1">
    <location>
        <begin position="35"/>
        <end position="59"/>
    </location>
</feature>
<proteinExistence type="predicted"/>
<reference evidence="3" key="1">
    <citation type="journal article" date="2011" name="Nature">
        <title>Genome sequence and analysis of the tuber crop potato.</title>
        <authorList>
            <consortium name="The Potato Genome Sequencing Consortium"/>
        </authorList>
    </citation>
    <scope>NUCLEOTIDE SEQUENCE [LARGE SCALE GENOMIC DNA]</scope>
    <source>
        <strain evidence="3">cv. DM1-3 516 R44</strain>
    </source>
</reference>
<organism evidence="2 3">
    <name type="scientific">Solanum tuberosum</name>
    <name type="common">Potato</name>
    <dbReference type="NCBI Taxonomy" id="4113"/>
    <lineage>
        <taxon>Eukaryota</taxon>
        <taxon>Viridiplantae</taxon>
        <taxon>Streptophyta</taxon>
        <taxon>Embryophyta</taxon>
        <taxon>Tracheophyta</taxon>
        <taxon>Spermatophyta</taxon>
        <taxon>Magnoliopsida</taxon>
        <taxon>eudicotyledons</taxon>
        <taxon>Gunneridae</taxon>
        <taxon>Pentapetalae</taxon>
        <taxon>asterids</taxon>
        <taxon>lamiids</taxon>
        <taxon>Solanales</taxon>
        <taxon>Solanaceae</taxon>
        <taxon>Solanoideae</taxon>
        <taxon>Solaneae</taxon>
        <taxon>Solanum</taxon>
    </lineage>
</organism>
<keyword evidence="1" id="KW-1133">Transmembrane helix</keyword>
<dbReference type="AlphaFoldDB" id="M1E0B4"/>
<keyword evidence="1" id="KW-0472">Membrane</keyword>
<reference evidence="2" key="2">
    <citation type="submission" date="2015-06" db="UniProtKB">
        <authorList>
            <consortium name="EnsemblPlants"/>
        </authorList>
    </citation>
    <scope>IDENTIFICATION</scope>
    <source>
        <strain evidence="2">DM1-3 516 R44</strain>
    </source>
</reference>
<keyword evidence="1" id="KW-0812">Transmembrane</keyword>
<sequence>MPTSRFAEWFGVPDTSSQTGREVNSPPTLIFSFNYPYLLVLLATFIIFAFRTMLGFVWWGGTFTPTLLGSIYHVLDAYLCYRCNEGKGARQGQYRAKRSKKAERVEVKQGWCSPKPPGDWSIALQLAKSSIRPAHGQDQFGNKKGYSVKRRLDQLWRLSPPKVTE</sequence>
<evidence type="ECO:0000256" key="1">
    <source>
        <dbReference type="SAM" id="Phobius"/>
    </source>
</evidence>
<dbReference type="Gramene" id="PGSC0003DMT400097291">
    <property type="protein sequence ID" value="PGSC0003DMT400097291"/>
    <property type="gene ID" value="PGSC0003DMG400046862"/>
</dbReference>
<protein>
    <submittedName>
        <fullName evidence="2">Uncharacterized protein</fullName>
    </submittedName>
</protein>
<accession>M1E0B4</accession>
<name>M1E0B4_SOLTU</name>